<dbReference type="PROSITE" id="PS51154">
    <property type="entry name" value="MACRO"/>
    <property type="match status" value="3"/>
</dbReference>
<dbReference type="Pfam" id="PF23222">
    <property type="entry name" value="RRM_PARP14_1"/>
    <property type="match status" value="1"/>
</dbReference>
<proteinExistence type="inferred from homology"/>
<evidence type="ECO:0000256" key="4">
    <source>
        <dbReference type="ARBA" id="ARBA00023027"/>
    </source>
</evidence>
<keyword evidence="8" id="KW-0175">Coiled coil</keyword>
<dbReference type="InterPro" id="IPR002589">
    <property type="entry name" value="Macro_dom"/>
</dbReference>
<dbReference type="Gene3D" id="3.30.720.50">
    <property type="match status" value="1"/>
</dbReference>
<evidence type="ECO:0000313" key="12">
    <source>
        <dbReference type="Ensembl" id="ENSORLP00000045235.1"/>
    </source>
</evidence>
<evidence type="ECO:0000256" key="6">
    <source>
        <dbReference type="ARBA" id="ARBA00024347"/>
    </source>
</evidence>
<dbReference type="Bgee" id="ENSORLG00000017404">
    <property type="expression patterns" value="Expressed in intestine and 12 other cell types or tissues"/>
</dbReference>
<dbReference type="Proteomes" id="UP000001038">
    <property type="component" value="Chromosome 9"/>
</dbReference>
<dbReference type="InterPro" id="IPR057045">
    <property type="entry name" value="PARP14_KH_3"/>
</dbReference>
<dbReference type="Pfam" id="PF23253">
    <property type="entry name" value="KH_PARP14_6"/>
    <property type="match status" value="1"/>
</dbReference>
<feature type="domain" description="Macro" evidence="11">
    <location>
        <begin position="1360"/>
        <end position="1496"/>
    </location>
</feature>
<dbReference type="PANTHER" id="PTHR14453:SF106">
    <property type="entry name" value="POLY [ADP-RIBOSE] POLYMERASE"/>
    <property type="match status" value="1"/>
</dbReference>
<evidence type="ECO:0000259" key="10">
    <source>
        <dbReference type="PROSITE" id="PS51059"/>
    </source>
</evidence>
<dbReference type="PROSITE" id="PS51059">
    <property type="entry name" value="PARP_CATALYTIC"/>
    <property type="match status" value="1"/>
</dbReference>
<dbReference type="InterPro" id="IPR012677">
    <property type="entry name" value="Nucleotide-bd_a/b_plait_sf"/>
</dbReference>
<feature type="region of interest" description="Disordered" evidence="9">
    <location>
        <begin position="82"/>
        <end position="119"/>
    </location>
</feature>
<dbReference type="EC" id="2.4.2.-" evidence="7"/>
<dbReference type="Pfam" id="PF23252">
    <property type="entry name" value="KH_PARP14_5"/>
    <property type="match status" value="1"/>
</dbReference>
<dbReference type="InterPro" id="IPR057046">
    <property type="entry name" value="PARP14_KH_4"/>
</dbReference>
<sequence>MADGPPVVVEGDWDPSQQKSVKLKLQVYFQSKKKSGGGDCRVELEDDAARVYFSSGEVREEVLKRKNHEIVLEKETIKLKLSSDPSHQLMGSTSIQEDSAGSNSSEPKEKPGGGASCRSQTCGASVAKVSSSLEQPADKNSELDPSPAVVLENVSAGMSKDVLMMLVENISGVEEEDFSLEIHLESNSAVVTFNNPTDAEKFLSVSQDNKKLQKHGLTARLPEPAKSVRVEIPSASELDPSPAVVLENVSAGTSKDVLMMLVENISGVEEKDFSLEILWESSRAVVIFNNPTDAEKFLSASQRKQKLQKHGLTAQPLEAAKSVRVESLPPSVGSDMLELWFEKNWVSPNNIIMIPEEQAAIVSFHDPKVVQSICRTVNHMLRSIPVNVYSYYESLGSALYGKDRPTWEMPKPLTESVHPVIWKFLHMKNLLKSISDQMSPHFCSVKIDDPEAQLSPLQSFLWQKGLTATDVENWTQNAQQAFHRLMSEYSAFECVMSTKAWKVAEMDISSVTKEVAAVDFDTSREVLSVAGRADDMQKIRAPVENIVLKAMSLIERQEKGITEDMQLSPAWFFILKQEGLQKAAMDISPELLLSYNEGTEKLTMKGLFEEVLKMKSWTSEKYMKMPKKTVFIPPAILEYLKTMNPMEMSKYLFTSHGISAVYCIDTKGIVLMGTSDKVLADAEEKIKAELLVQSLHVKDKEVLKLKTWEDLNKNLLDGFNSSSKKTVTIQLDQERQLRVSVAGFMNPVKEVSSALRKFIEDNSRVNEDIRFRSSAAVGFMEKKKRWSWLSIAKENNVFVKFDSERSRMTFSGANINVQKTKTAILELVNALCTDTLTVDKPGAKKFFQSQGSMFLSTIMTELNCVVLLQSEIPEEEEEESFGEENSLCYCRVQTNSGLQLSVSRGDICSFSVDAVVNAANEDLQHFGGLALALLKAAGPQLQKLSDDYVAKNGKVRPGDAVVTDACNLSCKYVIHAVGPRFSDYDKKNSVSRLKSAVKESLREAERVNCSSIALPAISSGVFGFPVQLCADTIAQAVREFCDSPQGPRTLTEIHLVDNKEDTIKVMATAVSKEFSDLGPVMTIPQQKSNKGPKPSGGYARGRGRGRGHNQGYKGRQPGGRGGRGGGVGPFESHAEKKGGQSSREQRKQEQYGGARRMEEPSITLVQGNIEDQNTDVIVNTIADNLNLTQGAVSKAILRAAGDKLQTAIRAKAGVSSVPFGTVVITDGFRLNCQKVFHAVCPVWDNRHGQAEKDFVSIIKFCLEEAEKLHMASLTFPAIGTGNLGYPRALVANILRREIQSFGLKSQPHFLRRVVIVVHPSDSKTVECFSQEFSVPTDSGNVLQEFAAAASPLGQSEEFCGVSKAILSSAGPTVQRECAQIVASPGYQPGGMIMTGAGLLPCRHIVHITIQNNVSHIKNMVFKVLKLCEKNKFTSVAFPALGTGLGGSHPSAVANAMVDAVVDFVRKKTPQFVQRVKILIFQTEMITDFHNSMKKRQGEEVQEKSLYGKVKDTITSFFGGEPERPADVRLQKEEFEPAVFQLCAENQQTVDEAKKKINQLIVAEQARRTITDPYIRQLSQAHMDELNQLQRRLTVRISLERGQEEDETKIHLEGLTRDVASAEGEIRDIIRKVERSEALKTKATLVSGLVEWQYRDQKGNMVPFDMYMNLRLEEALEKKQPVKIKINDKDFDADPEKRKAVLVNGMTNVELLRKNLKEPENPLPPHWDDMKDEIMKLVPVAAGSQEHAAVMANVTPSGFSITVISIDRVQNSCLWQSFQLLKKQMELKNKHNNNEKVLFHGTSADSTDQINTKGFNRSYAGRNGAMFGNGSYFAVDPAYSAQNYAQPDNQGHKRMYQARVLVGDFTQGSSGMIIPPSKSGQSADLYDSVTDNINSPTMFVVFNDTQAYPEYLITFT</sequence>
<dbReference type="InterPro" id="IPR057048">
    <property type="entry name" value="PARP14_KH_6"/>
</dbReference>
<feature type="domain" description="Macro" evidence="11">
    <location>
        <begin position="1149"/>
        <end position="1336"/>
    </location>
</feature>
<dbReference type="Pfam" id="PF23249">
    <property type="entry name" value="KH_PARP14_3"/>
    <property type="match status" value="1"/>
</dbReference>
<keyword evidence="3 7" id="KW-0808">Transferase</keyword>
<dbReference type="InterPro" id="IPR057047">
    <property type="entry name" value="PARP14_KH_5"/>
</dbReference>
<dbReference type="SUPFAM" id="SSF52949">
    <property type="entry name" value="Macro domain-like"/>
    <property type="match status" value="3"/>
</dbReference>
<keyword evidence="13" id="KW-1185">Reference proteome</keyword>
<evidence type="ECO:0000256" key="2">
    <source>
        <dbReference type="ARBA" id="ARBA00022676"/>
    </source>
</evidence>
<dbReference type="InterPro" id="IPR057050">
    <property type="entry name" value="RRM_PARP14_2"/>
</dbReference>
<dbReference type="Pfam" id="PF00644">
    <property type="entry name" value="PARP"/>
    <property type="match status" value="1"/>
</dbReference>
<dbReference type="Pfam" id="PF22005">
    <property type="entry name" value="WWE_1"/>
    <property type="match status" value="1"/>
</dbReference>
<reference evidence="12" key="3">
    <citation type="submission" date="2025-09" db="UniProtKB">
        <authorList>
            <consortium name="Ensembl"/>
        </authorList>
    </citation>
    <scope>IDENTIFICATION</scope>
    <source>
        <strain evidence="12">Hd-rR</strain>
    </source>
</reference>
<dbReference type="Pfam" id="PF23245">
    <property type="entry name" value="RRM_PARP14_2"/>
    <property type="match status" value="2"/>
</dbReference>
<reference evidence="12" key="2">
    <citation type="submission" date="2025-08" db="UniProtKB">
        <authorList>
            <consortium name="Ensembl"/>
        </authorList>
    </citation>
    <scope>IDENTIFICATION</scope>
    <source>
        <strain evidence="12">Hd-rR</strain>
    </source>
</reference>
<dbReference type="Ensembl" id="ENSORLT00000029481.1">
    <property type="protein sequence ID" value="ENSORLP00000045235.1"/>
    <property type="gene ID" value="ENSORLG00000017404.2"/>
</dbReference>
<dbReference type="CDD" id="cd01439">
    <property type="entry name" value="TCCD_inducible_PARP_like"/>
    <property type="match status" value="1"/>
</dbReference>
<feature type="domain" description="Macro" evidence="11">
    <location>
        <begin position="887"/>
        <end position="1074"/>
    </location>
</feature>
<gene>
    <name evidence="12" type="primary">LOC101170686</name>
</gene>
<dbReference type="Gene3D" id="3.90.228.10">
    <property type="match status" value="1"/>
</dbReference>
<dbReference type="InterPro" id="IPR057049">
    <property type="entry name" value="PARP14_KH_8"/>
</dbReference>
<dbReference type="Pfam" id="PF23085">
    <property type="entry name" value="RRM_PARP14_3"/>
    <property type="match status" value="1"/>
</dbReference>
<evidence type="ECO:0000256" key="5">
    <source>
        <dbReference type="ARBA" id="ARBA00023242"/>
    </source>
</evidence>
<dbReference type="Pfam" id="PF23251">
    <property type="entry name" value="KH_PARP14_4"/>
    <property type="match status" value="1"/>
</dbReference>
<dbReference type="GO" id="GO:0003950">
    <property type="term" value="F:NAD+ poly-ADP-ribosyltransferase activity"/>
    <property type="evidence" value="ECO:0007669"/>
    <property type="project" value="UniProtKB-UniRule"/>
</dbReference>
<dbReference type="FunFam" id="3.90.228.10:FF:000008">
    <property type="entry name" value="Poly [ADP-ribose] polymerase"/>
    <property type="match status" value="1"/>
</dbReference>
<dbReference type="GO" id="GO:0005634">
    <property type="term" value="C:nucleus"/>
    <property type="evidence" value="ECO:0007669"/>
    <property type="project" value="UniProtKB-SubCell"/>
</dbReference>
<comment type="similarity">
    <text evidence="6">Belongs to the ARTD/PARP family.</text>
</comment>
<dbReference type="InterPro" id="IPR012317">
    <property type="entry name" value="Poly(ADP-ribose)pol_cat_dom"/>
</dbReference>
<dbReference type="InterPro" id="IPR057043">
    <property type="entry name" value="PARP14_KH_2"/>
</dbReference>
<feature type="domain" description="PARP catalytic" evidence="10">
    <location>
        <begin position="1720"/>
        <end position="1915"/>
    </location>
</feature>
<dbReference type="InterPro" id="IPR054596">
    <property type="entry name" value="PARP14_WWE"/>
</dbReference>
<feature type="compositionally biased region" description="Basic and acidic residues" evidence="9">
    <location>
        <begin position="1132"/>
        <end position="1159"/>
    </location>
</feature>
<dbReference type="Pfam" id="PF23254">
    <property type="entry name" value="KH_PARP14_8"/>
    <property type="match status" value="1"/>
</dbReference>
<feature type="compositionally biased region" description="Gly residues" evidence="9">
    <location>
        <begin position="1116"/>
        <end position="1128"/>
    </location>
</feature>
<comment type="subcellular location">
    <subcellularLocation>
        <location evidence="1">Nucleus</location>
    </subcellularLocation>
</comment>
<dbReference type="InterPro" id="IPR037197">
    <property type="entry name" value="WWE_dom_sf"/>
</dbReference>
<dbReference type="CDD" id="cd02907">
    <property type="entry name" value="Macro_Af1521_BAL-like"/>
    <property type="match status" value="1"/>
</dbReference>
<dbReference type="Pfam" id="PF01661">
    <property type="entry name" value="Macro"/>
    <property type="match status" value="3"/>
</dbReference>
<evidence type="ECO:0000259" key="11">
    <source>
        <dbReference type="PROSITE" id="PS51154"/>
    </source>
</evidence>
<reference evidence="12 13" key="1">
    <citation type="journal article" date="2007" name="Nature">
        <title>The medaka draft genome and insights into vertebrate genome evolution.</title>
        <authorList>
            <person name="Kasahara M."/>
            <person name="Naruse K."/>
            <person name="Sasaki S."/>
            <person name="Nakatani Y."/>
            <person name="Qu W."/>
            <person name="Ahsan B."/>
            <person name="Yamada T."/>
            <person name="Nagayasu Y."/>
            <person name="Doi K."/>
            <person name="Kasai Y."/>
            <person name="Jindo T."/>
            <person name="Kobayashi D."/>
            <person name="Shimada A."/>
            <person name="Toyoda A."/>
            <person name="Kuroki Y."/>
            <person name="Fujiyama A."/>
            <person name="Sasaki T."/>
            <person name="Shimizu A."/>
            <person name="Asakawa S."/>
            <person name="Shimizu N."/>
            <person name="Hashimoto S."/>
            <person name="Yang J."/>
            <person name="Lee Y."/>
            <person name="Matsushima K."/>
            <person name="Sugano S."/>
            <person name="Sakaizumi M."/>
            <person name="Narita T."/>
            <person name="Ohishi K."/>
            <person name="Haga S."/>
            <person name="Ohta F."/>
            <person name="Nomoto H."/>
            <person name="Nogata K."/>
            <person name="Morishita T."/>
            <person name="Endo T."/>
            <person name="Shin-I T."/>
            <person name="Takeda H."/>
            <person name="Morishita S."/>
            <person name="Kohara Y."/>
        </authorList>
    </citation>
    <scope>NUCLEOTIDE SEQUENCE [LARGE SCALE GENOMIC DNA]</scope>
    <source>
        <strain evidence="12 13">Hd-rR</strain>
    </source>
</reference>
<dbReference type="InterPro" id="IPR057044">
    <property type="entry name" value="PARP14_KH_1"/>
</dbReference>
<dbReference type="Pfam" id="PF23248">
    <property type="entry name" value="KH_PARP14_2"/>
    <property type="match status" value="1"/>
</dbReference>
<accession>A0A3B3IMH7</accession>
<dbReference type="SMART" id="SM00506">
    <property type="entry name" value="A1pp"/>
    <property type="match status" value="3"/>
</dbReference>
<feature type="region of interest" description="Disordered" evidence="9">
    <location>
        <begin position="1077"/>
        <end position="1160"/>
    </location>
</feature>
<dbReference type="SUPFAM" id="SSF117839">
    <property type="entry name" value="WWE domain"/>
    <property type="match status" value="1"/>
</dbReference>
<protein>
    <recommendedName>
        <fullName evidence="7">Poly [ADP-ribose] polymerase</fullName>
        <shortName evidence="7">PARP</shortName>
        <ecNumber evidence="7">2.4.2.-</ecNumber>
    </recommendedName>
</protein>
<dbReference type="Gene3D" id="3.40.220.10">
    <property type="entry name" value="Leucine Aminopeptidase, subunit E, domain 1"/>
    <property type="match status" value="3"/>
</dbReference>
<evidence type="ECO:0000256" key="8">
    <source>
        <dbReference type="SAM" id="Coils"/>
    </source>
</evidence>
<evidence type="ECO:0000256" key="1">
    <source>
        <dbReference type="ARBA" id="ARBA00004123"/>
    </source>
</evidence>
<organism evidence="12 13">
    <name type="scientific">Oryzias latipes</name>
    <name type="common">Japanese rice fish</name>
    <name type="synonym">Japanese killifish</name>
    <dbReference type="NCBI Taxonomy" id="8090"/>
    <lineage>
        <taxon>Eukaryota</taxon>
        <taxon>Metazoa</taxon>
        <taxon>Chordata</taxon>
        <taxon>Craniata</taxon>
        <taxon>Vertebrata</taxon>
        <taxon>Euteleostomi</taxon>
        <taxon>Actinopterygii</taxon>
        <taxon>Neopterygii</taxon>
        <taxon>Teleostei</taxon>
        <taxon>Neoteleostei</taxon>
        <taxon>Acanthomorphata</taxon>
        <taxon>Ovalentaria</taxon>
        <taxon>Atherinomorphae</taxon>
        <taxon>Beloniformes</taxon>
        <taxon>Adrianichthyidae</taxon>
        <taxon>Oryziinae</taxon>
        <taxon>Oryzias</taxon>
    </lineage>
</organism>
<dbReference type="Gene3D" id="3.30.70.330">
    <property type="match status" value="2"/>
</dbReference>
<dbReference type="SUPFAM" id="SSF56399">
    <property type="entry name" value="ADP-ribosylation"/>
    <property type="match status" value="1"/>
</dbReference>
<dbReference type="InterPro" id="IPR057051">
    <property type="entry name" value="PARP14_RPM_1"/>
</dbReference>
<dbReference type="InterPro" id="IPR043472">
    <property type="entry name" value="Macro_dom-like"/>
</dbReference>
<dbReference type="GeneTree" id="ENSGT00940000165390"/>
<dbReference type="PANTHER" id="PTHR14453">
    <property type="entry name" value="PARP/ZINC FINGER CCCH TYPE DOMAIN CONTAINING PROTEIN"/>
    <property type="match status" value="1"/>
</dbReference>
<evidence type="ECO:0000256" key="7">
    <source>
        <dbReference type="RuleBase" id="RU362114"/>
    </source>
</evidence>
<evidence type="ECO:0000256" key="3">
    <source>
        <dbReference type="ARBA" id="ARBA00022679"/>
    </source>
</evidence>
<feature type="coiled-coil region" evidence="8">
    <location>
        <begin position="1611"/>
        <end position="1638"/>
    </location>
</feature>
<feature type="compositionally biased region" description="Polar residues" evidence="9">
    <location>
        <begin position="83"/>
        <end position="105"/>
    </location>
</feature>
<dbReference type="Pfam" id="PF23084">
    <property type="entry name" value="KH_PARP14_1"/>
    <property type="match status" value="1"/>
</dbReference>
<evidence type="ECO:0000256" key="9">
    <source>
        <dbReference type="SAM" id="MobiDB-lite"/>
    </source>
</evidence>
<dbReference type="InterPro" id="IPR052056">
    <property type="entry name" value="Mono-ARTD/PARP"/>
</dbReference>
<name>A0A3B3IMH7_ORYLA</name>
<evidence type="ECO:0000313" key="13">
    <source>
        <dbReference type="Proteomes" id="UP000001038"/>
    </source>
</evidence>
<keyword evidence="5" id="KW-0539">Nucleus</keyword>
<keyword evidence="4 7" id="KW-0520">NAD</keyword>
<keyword evidence="2 7" id="KW-0328">Glycosyltransferase</keyword>